<dbReference type="PROSITE" id="PS52047">
    <property type="entry name" value="I_EGF_2"/>
    <property type="match status" value="1"/>
</dbReference>
<protein>
    <recommendedName>
        <fullName evidence="16">Integrin beta</fullName>
    </recommendedName>
</protein>
<keyword evidence="7 19" id="KW-0732">Signal</keyword>
<dbReference type="GO" id="GO:0008305">
    <property type="term" value="C:integrin complex"/>
    <property type="evidence" value="ECO:0007669"/>
    <property type="project" value="TreeGrafter"/>
</dbReference>
<evidence type="ECO:0000259" key="21">
    <source>
        <dbReference type="SMART" id="SM01241"/>
    </source>
</evidence>
<feature type="disulfide bond" evidence="15">
    <location>
        <begin position="516"/>
        <end position="535"/>
    </location>
</feature>
<keyword evidence="10 18" id="KW-1133">Transmembrane helix</keyword>
<dbReference type="SUPFAM" id="SSF69687">
    <property type="entry name" value="Integrin beta tail domain"/>
    <property type="match status" value="1"/>
</dbReference>
<feature type="disulfide bond" evidence="15">
    <location>
        <begin position="470"/>
        <end position="480"/>
    </location>
</feature>
<keyword evidence="13 15" id="KW-1015">Disulfide bond</keyword>
<dbReference type="GO" id="GO:0007160">
    <property type="term" value="P:cell-matrix adhesion"/>
    <property type="evidence" value="ECO:0007669"/>
    <property type="project" value="TreeGrafter"/>
</dbReference>
<feature type="disulfide bond" evidence="15">
    <location>
        <begin position="566"/>
        <end position="575"/>
    </location>
</feature>
<evidence type="ECO:0000256" key="11">
    <source>
        <dbReference type="ARBA" id="ARBA00023037"/>
    </source>
</evidence>
<feature type="disulfide bond" evidence="15">
    <location>
        <begin position="561"/>
        <end position="594"/>
    </location>
</feature>
<feature type="disulfide bond" evidence="15">
    <location>
        <begin position="443"/>
        <end position="447"/>
    </location>
</feature>
<evidence type="ECO:0000256" key="6">
    <source>
        <dbReference type="ARBA" id="ARBA00022692"/>
    </source>
</evidence>
<evidence type="ECO:0000313" key="23">
    <source>
        <dbReference type="EMBL" id="AAG25994.1"/>
    </source>
</evidence>
<dbReference type="SMART" id="SM01241">
    <property type="entry name" value="Integrin_b_cyt"/>
    <property type="match status" value="1"/>
</dbReference>
<proteinExistence type="evidence at transcript level"/>
<dbReference type="Pfam" id="PF08725">
    <property type="entry name" value="Integrin_b_cyt"/>
    <property type="match status" value="1"/>
</dbReference>
<evidence type="ECO:0000256" key="8">
    <source>
        <dbReference type="ARBA" id="ARBA00022737"/>
    </source>
</evidence>
<evidence type="ECO:0000256" key="1">
    <source>
        <dbReference type="ARBA" id="ARBA00004251"/>
    </source>
</evidence>
<feature type="transmembrane region" description="Helical" evidence="18">
    <location>
        <begin position="712"/>
        <end position="734"/>
    </location>
</feature>
<dbReference type="FunFam" id="1.20.5.100:FF:000002">
    <property type="entry name" value="Integrin beta"/>
    <property type="match status" value="1"/>
</dbReference>
<evidence type="ECO:0000256" key="2">
    <source>
        <dbReference type="ARBA" id="ARBA00007449"/>
    </source>
</evidence>
<dbReference type="InterPro" id="IPR036465">
    <property type="entry name" value="vWFA_dom_sf"/>
</dbReference>
<dbReference type="GO" id="GO:0098609">
    <property type="term" value="P:cell-cell adhesion"/>
    <property type="evidence" value="ECO:0007669"/>
    <property type="project" value="TreeGrafter"/>
</dbReference>
<dbReference type="InterPro" id="IPR036349">
    <property type="entry name" value="Integrin_bsu_tail_dom_sf"/>
</dbReference>
<dbReference type="InterPro" id="IPR014836">
    <property type="entry name" value="Integrin_bsu_cyt_dom"/>
</dbReference>
<name>Q9GSF3_PODCA</name>
<evidence type="ECO:0000256" key="7">
    <source>
        <dbReference type="ARBA" id="ARBA00022729"/>
    </source>
</evidence>
<dbReference type="Gene3D" id="3.40.50.410">
    <property type="entry name" value="von Willebrand factor, type A domain"/>
    <property type="match status" value="1"/>
</dbReference>
<reference evidence="23" key="1">
    <citation type="submission" date="2000-09" db="EMBL/GenBank/DDBJ databases">
        <authorList>
            <person name="Reber-Mueller S."/>
            <person name="Studer R."/>
            <person name="Mueller P."/>
            <person name="Yanze N."/>
            <person name="Schmid V."/>
        </authorList>
    </citation>
    <scope>NUCLEOTIDE SEQUENCE</scope>
</reference>
<dbReference type="GO" id="GO:0033627">
    <property type="term" value="P:cell adhesion mediated by integrin"/>
    <property type="evidence" value="ECO:0007669"/>
    <property type="project" value="TreeGrafter"/>
</dbReference>
<feature type="disulfide bond" evidence="15">
    <location>
        <begin position="600"/>
        <end position="605"/>
    </location>
</feature>
<feature type="disulfide bond" evidence="15">
    <location>
        <begin position="537"/>
        <end position="542"/>
    </location>
</feature>
<sequence>MHFFQIISILLLHLGYIKFTAAVHECNTKLTCSDCISSSPKCSWCEDIYYNKTEKYFHKKCDLVETHQRQLCSKINNPLSNSVLVKTSPLVGETRVSPQEITLKLRPEQPTKVDIKVKTPKNFPIDLYYLMDLSRSMRDDLAQIKTLGDILSREMADVTSNFRLGFGGFVDKPIGPYTRTKKEEIETAVEPGMQNTFGFRNYLPLDKDTTKFGNVLNNVNISYNVDVPEGSLEALMQVIVCNDEIGWRKKKKARRIVIITTDATFHYAGDGLLGGVVIPNDEKCYLNPEGLYTAWNMFDYPSLSQIRSKMIENQMIPIFATTGNTALYQKVAEFFGEASGAVADALNSNSSNVVPLIKDAYQKIAKTVSIKADASDGIDVKFQAKCGKEELKDSAFCNNIQIGEEVTFVTEVVASDCRHAGKATSFKLETPFDDVVVNVELLCECNCTDPIINSTHCTARGNLSCGMCFCDRDLYGGRFCQCTAEEAKNQTLCRVPGSNKPICSGKGTCDCGECVCDEPQKNKNNEMEYIYGDQCQCSNTTCPRSNLNQVCGGLERGSCECGKCNCTESWQGDACEDRCLAGEDRCFDNAGVMCSGKGTCKCNQCKCIDGYIGDFCQECVTNCPDPCQNYRECVKCRVFDTSDLSTAECEVECARWNITSHIVVDKVPDDRRCIARDEDDCSFVFTYNKDNITDTVQLVVQRDRICPAEPDILAIILGVIAGIVGIGLALLLIWKLLATIQDRREFAKFEKDRQNPKWDSGENPIYKKATSTFQNPMYGNKPEEEEPLTT</sequence>
<dbReference type="FunFam" id="2.10.25.10:FF:000036">
    <property type="entry name" value="Integrin beta"/>
    <property type="match status" value="1"/>
</dbReference>
<evidence type="ECO:0000259" key="20">
    <source>
        <dbReference type="SMART" id="SM00187"/>
    </source>
</evidence>
<dbReference type="EMBL" id="AF308652">
    <property type="protein sequence ID" value="AAG25994.1"/>
    <property type="molecule type" value="mRNA"/>
</dbReference>
<feature type="disulfide bond" evidence="15">
    <location>
        <begin position="386"/>
        <end position="397"/>
    </location>
</feature>
<feature type="disulfide bond" evidence="15">
    <location>
        <begin position="32"/>
        <end position="42"/>
    </location>
</feature>
<organism evidence="23">
    <name type="scientific">Podocoryna carnea</name>
    <name type="common">Hydrozoan</name>
    <dbReference type="NCBI Taxonomy" id="6096"/>
    <lineage>
        <taxon>Eukaryota</taxon>
        <taxon>Metazoa</taxon>
        <taxon>Cnidaria</taxon>
        <taxon>Hydrozoa</taxon>
        <taxon>Hydroidolina</taxon>
        <taxon>Anthoathecata</taxon>
        <taxon>Filifera</taxon>
        <taxon>Hydractiniidae</taxon>
        <taxon>Podocoryna</taxon>
    </lineage>
</organism>
<dbReference type="Gene3D" id="2.60.40.1510">
    <property type="entry name" value="ntegrin, alpha v. Chain A, domain 3"/>
    <property type="match status" value="1"/>
</dbReference>
<feature type="chain" id="PRO_5004330638" description="Integrin beta" evidence="19">
    <location>
        <begin position="23"/>
        <end position="790"/>
    </location>
</feature>
<evidence type="ECO:0000256" key="5">
    <source>
        <dbReference type="ARBA" id="ARBA00022553"/>
    </source>
</evidence>
<evidence type="ECO:0000256" key="19">
    <source>
        <dbReference type="SAM" id="SignalP"/>
    </source>
</evidence>
<dbReference type="InterPro" id="IPR032695">
    <property type="entry name" value="Integrin_dom_sf"/>
</dbReference>
<dbReference type="SUPFAM" id="SSF69179">
    <property type="entry name" value="Integrin domains"/>
    <property type="match status" value="1"/>
</dbReference>
<dbReference type="Pfam" id="PF00362">
    <property type="entry name" value="Integrin_beta"/>
    <property type="match status" value="1"/>
</dbReference>
<reference evidence="23" key="2">
    <citation type="journal article" date="2001" name="Cell Biol. Int.">
        <title>Integrin and talin in the jellyfish Podocoryne carnea.</title>
        <authorList>
            <person name="Reber-Muller S."/>
            <person name="Studer R."/>
            <person name="Muller P."/>
            <person name="Yanze N."/>
            <person name="Schmid V."/>
        </authorList>
    </citation>
    <scope>NUCLEOTIDE SEQUENCE</scope>
</reference>
<dbReference type="GO" id="GO:0005178">
    <property type="term" value="F:integrin binding"/>
    <property type="evidence" value="ECO:0007669"/>
    <property type="project" value="TreeGrafter"/>
</dbReference>
<evidence type="ECO:0000256" key="15">
    <source>
        <dbReference type="PIRSR" id="PIRSR002512-1"/>
    </source>
</evidence>
<dbReference type="SMART" id="SM01242">
    <property type="entry name" value="Integrin_B_tail"/>
    <property type="match status" value="1"/>
</dbReference>
<dbReference type="PIRSF" id="PIRSF002512">
    <property type="entry name" value="Integrin_B"/>
    <property type="match status" value="1"/>
</dbReference>
<feature type="disulfide bond" evidence="15">
    <location>
        <begin position="511"/>
        <end position="551"/>
    </location>
</feature>
<keyword evidence="6 16" id="KW-0812">Transmembrane</keyword>
<keyword evidence="5" id="KW-0597">Phosphoprotein</keyword>
<comment type="similarity">
    <text evidence="2 16">Belongs to the integrin beta chain family.</text>
</comment>
<accession>Q9GSF3</accession>
<dbReference type="Gene3D" id="4.10.1240.30">
    <property type="match status" value="1"/>
</dbReference>
<evidence type="ECO:0000256" key="13">
    <source>
        <dbReference type="ARBA" id="ARBA00023157"/>
    </source>
</evidence>
<dbReference type="PRINTS" id="PR01186">
    <property type="entry name" value="INTEGRINB"/>
</dbReference>
<dbReference type="PANTHER" id="PTHR10082:SF60">
    <property type="entry name" value="INTEGRIN BETA-PS"/>
    <property type="match status" value="1"/>
</dbReference>
<feature type="domain" description="Integrin beta subunit tail" evidence="22">
    <location>
        <begin position="627"/>
        <end position="711"/>
    </location>
</feature>
<keyword evidence="11 16" id="KW-0401">Integrin</keyword>
<feature type="signal peptide" evidence="19">
    <location>
        <begin position="1"/>
        <end position="22"/>
    </location>
</feature>
<dbReference type="SUPFAM" id="SSF57196">
    <property type="entry name" value="EGF/Laminin"/>
    <property type="match status" value="2"/>
</dbReference>
<dbReference type="GO" id="GO:0005925">
    <property type="term" value="C:focal adhesion"/>
    <property type="evidence" value="ECO:0007669"/>
    <property type="project" value="TreeGrafter"/>
</dbReference>
<keyword evidence="9 16" id="KW-0130">Cell adhesion</keyword>
<evidence type="ECO:0000256" key="16">
    <source>
        <dbReference type="RuleBase" id="RU000633"/>
    </source>
</evidence>
<feature type="disulfide bond" evidence="15">
    <location>
        <begin position="627"/>
        <end position="636"/>
    </location>
</feature>
<dbReference type="Gene3D" id="2.10.25.10">
    <property type="entry name" value="Laminin"/>
    <property type="match status" value="3"/>
</dbReference>
<dbReference type="GO" id="GO:0007229">
    <property type="term" value="P:integrin-mediated signaling pathway"/>
    <property type="evidence" value="ECO:0007669"/>
    <property type="project" value="UniProtKB-KW"/>
</dbReference>
<dbReference type="InterPro" id="IPR002369">
    <property type="entry name" value="Integrin_bsu_VWA"/>
</dbReference>
<dbReference type="Pfam" id="PF07965">
    <property type="entry name" value="Integrin_B_tail"/>
    <property type="match status" value="1"/>
</dbReference>
<evidence type="ECO:0000256" key="12">
    <source>
        <dbReference type="ARBA" id="ARBA00023136"/>
    </source>
</evidence>
<keyword evidence="3" id="KW-1003">Cell membrane</keyword>
<keyword evidence="12 18" id="KW-0472">Membrane</keyword>
<feature type="disulfide bond" evidence="15">
    <location>
        <begin position="482"/>
        <end position="493"/>
    </location>
</feature>
<gene>
    <name evidence="23" type="primary">IntB</name>
</gene>
<dbReference type="GO" id="GO:0016477">
    <property type="term" value="P:cell migration"/>
    <property type="evidence" value="ECO:0007669"/>
    <property type="project" value="TreeGrafter"/>
</dbReference>
<dbReference type="GO" id="GO:0009986">
    <property type="term" value="C:cell surface"/>
    <property type="evidence" value="ECO:0007669"/>
    <property type="project" value="TreeGrafter"/>
</dbReference>
<feature type="disulfide bond" evidence="15">
    <location>
        <begin position="653"/>
        <end position="681"/>
    </location>
</feature>
<dbReference type="Gene3D" id="1.20.5.100">
    <property type="entry name" value="Cytochrome c1, transmembrane anchor, C-terminal"/>
    <property type="match status" value="1"/>
</dbReference>
<comment type="subcellular location">
    <subcellularLocation>
        <location evidence="1 16">Cell membrane</location>
        <topology evidence="1 16">Single-pass type I membrane protein</topology>
    </subcellularLocation>
</comment>
<feature type="disulfide bond" evidence="15">
    <location>
        <begin position="509"/>
        <end position="514"/>
    </location>
</feature>
<feature type="disulfide bond" evidence="15">
    <location>
        <begin position="633"/>
        <end position="706"/>
    </location>
</feature>
<evidence type="ECO:0000256" key="17">
    <source>
        <dbReference type="SAM" id="MobiDB-lite"/>
    </source>
</evidence>
<feature type="disulfide bond" evidence="15">
    <location>
        <begin position="241"/>
        <end position="284"/>
    </location>
</feature>
<dbReference type="AlphaFoldDB" id="Q9GSF3"/>
<keyword evidence="4" id="KW-0245">EGF-like domain</keyword>
<feature type="region of interest" description="Disordered" evidence="17">
    <location>
        <begin position="771"/>
        <end position="790"/>
    </location>
</feature>
<feature type="disulfide bond" evidence="15">
    <location>
        <begin position="559"/>
        <end position="564"/>
    </location>
</feature>
<feature type="domain" description="Integrin beta subunit cytoplasmic" evidence="21">
    <location>
        <begin position="735"/>
        <end position="780"/>
    </location>
</feature>
<evidence type="ECO:0000256" key="18">
    <source>
        <dbReference type="SAM" id="Phobius"/>
    </source>
</evidence>
<evidence type="ECO:0000259" key="22">
    <source>
        <dbReference type="SMART" id="SM01242"/>
    </source>
</evidence>
<feature type="disulfide bond" evidence="15">
    <location>
        <begin position="607"/>
        <end position="616"/>
    </location>
</feature>
<keyword evidence="8" id="KW-0677">Repeat</keyword>
<evidence type="ECO:0000256" key="10">
    <source>
        <dbReference type="ARBA" id="ARBA00022989"/>
    </source>
</evidence>
<dbReference type="SMART" id="SM00187">
    <property type="entry name" value="INB"/>
    <property type="match status" value="1"/>
</dbReference>
<dbReference type="FunFam" id="3.40.50.410:FF:000002">
    <property type="entry name" value="Integrin beta"/>
    <property type="match status" value="1"/>
</dbReference>
<dbReference type="SUPFAM" id="SSF53300">
    <property type="entry name" value="vWA-like"/>
    <property type="match status" value="1"/>
</dbReference>
<evidence type="ECO:0000256" key="14">
    <source>
        <dbReference type="ARBA" id="ARBA00023180"/>
    </source>
</evidence>
<dbReference type="PANTHER" id="PTHR10082">
    <property type="entry name" value="INTEGRIN BETA SUBUNIT"/>
    <property type="match status" value="1"/>
</dbReference>
<evidence type="ECO:0000256" key="3">
    <source>
        <dbReference type="ARBA" id="ARBA00022475"/>
    </source>
</evidence>
<evidence type="ECO:0000256" key="4">
    <source>
        <dbReference type="ARBA" id="ARBA00022536"/>
    </source>
</evidence>
<feature type="disulfide bond" evidence="15">
    <location>
        <begin position="465"/>
        <end position="503"/>
    </location>
</feature>
<feature type="domain" description="Integrin beta subunit VWA" evidence="20">
    <location>
        <begin position="31"/>
        <end position="445"/>
    </location>
</feature>
<keyword evidence="14" id="KW-0325">Glycoprotein</keyword>
<feature type="disulfide bond" evidence="15">
    <location>
        <begin position="602"/>
        <end position="649"/>
    </location>
</feature>
<dbReference type="SUPFAM" id="SSF103575">
    <property type="entry name" value="Plexin repeat"/>
    <property type="match status" value="1"/>
</dbReference>
<dbReference type="InterPro" id="IPR057243">
    <property type="entry name" value="Integrin_I-EGF_CS"/>
</dbReference>
<evidence type="ECO:0000256" key="9">
    <source>
        <dbReference type="ARBA" id="ARBA00022889"/>
    </source>
</evidence>
<dbReference type="InterPro" id="IPR015812">
    <property type="entry name" value="Integrin_bsu"/>
</dbReference>
<dbReference type="PROSITE" id="PS00243">
    <property type="entry name" value="I_EGF_1"/>
    <property type="match status" value="2"/>
</dbReference>
<feature type="disulfide bond" evidence="15">
    <location>
        <begin position="619"/>
        <end position="623"/>
    </location>
</feature>
<dbReference type="InterPro" id="IPR012896">
    <property type="entry name" value="Integrin_bsu_tail"/>
</dbReference>